<dbReference type="Pfam" id="PF08448">
    <property type="entry name" value="PAS_4"/>
    <property type="match status" value="1"/>
</dbReference>
<dbReference type="InterPro" id="IPR036457">
    <property type="entry name" value="PPM-type-like_dom_sf"/>
</dbReference>
<evidence type="ECO:0000256" key="6">
    <source>
        <dbReference type="ARBA" id="ARBA00022777"/>
    </source>
</evidence>
<dbReference type="InterPro" id="IPR029016">
    <property type="entry name" value="GAF-like_dom_sf"/>
</dbReference>
<keyword evidence="5" id="KW-0808">Transferase</keyword>
<dbReference type="InterPro" id="IPR000700">
    <property type="entry name" value="PAS-assoc_C"/>
</dbReference>
<dbReference type="InterPro" id="IPR001932">
    <property type="entry name" value="PPM-type_phosphatase-like_dom"/>
</dbReference>
<dbReference type="RefSeq" id="WP_386426969.1">
    <property type="nucleotide sequence ID" value="NZ_JBHSBB010000007.1"/>
</dbReference>
<dbReference type="SUPFAM" id="SSF55785">
    <property type="entry name" value="PYP-like sensor domain (PAS domain)"/>
    <property type="match status" value="1"/>
</dbReference>
<feature type="modified residue" description="4-aspartylphosphate" evidence="8">
    <location>
        <position position="679"/>
    </location>
</feature>
<dbReference type="InterPro" id="IPR003018">
    <property type="entry name" value="GAF"/>
</dbReference>
<protein>
    <recommendedName>
        <fullName evidence="3">histidine kinase</fullName>
        <ecNumber evidence="3">2.7.13.3</ecNumber>
    </recommendedName>
</protein>
<dbReference type="PROSITE" id="PS50110">
    <property type="entry name" value="RESPONSE_REGULATORY"/>
    <property type="match status" value="1"/>
</dbReference>
<dbReference type="Pfam" id="PF13185">
    <property type="entry name" value="GAF_2"/>
    <property type="match status" value="1"/>
</dbReference>
<dbReference type="PRINTS" id="PR00344">
    <property type="entry name" value="BCTRLSENSOR"/>
</dbReference>
<dbReference type="PANTHER" id="PTHR43547:SF2">
    <property type="entry name" value="HYBRID SIGNAL TRANSDUCTION HISTIDINE KINASE C"/>
    <property type="match status" value="1"/>
</dbReference>
<evidence type="ECO:0000256" key="5">
    <source>
        <dbReference type="ARBA" id="ARBA00022679"/>
    </source>
</evidence>
<evidence type="ECO:0000259" key="13">
    <source>
        <dbReference type="PROSITE" id="PS50113"/>
    </source>
</evidence>
<feature type="domain" description="Histidine kinase" evidence="10">
    <location>
        <begin position="349"/>
        <end position="566"/>
    </location>
</feature>
<dbReference type="InterPro" id="IPR003594">
    <property type="entry name" value="HATPase_dom"/>
</dbReference>
<feature type="domain" description="PAC" evidence="13">
    <location>
        <begin position="831"/>
        <end position="883"/>
    </location>
</feature>
<evidence type="ECO:0000313" key="14">
    <source>
        <dbReference type="EMBL" id="MFC4031099.1"/>
    </source>
</evidence>
<dbReference type="PROSITE" id="PS50113">
    <property type="entry name" value="PAC"/>
    <property type="match status" value="1"/>
</dbReference>
<dbReference type="Gene3D" id="3.30.450.40">
    <property type="match status" value="1"/>
</dbReference>
<dbReference type="CDD" id="cd16936">
    <property type="entry name" value="HATPase_RsbW-like"/>
    <property type="match status" value="1"/>
</dbReference>
<comment type="subcellular location">
    <subcellularLocation>
        <location evidence="2">Cell membrane</location>
    </subcellularLocation>
</comment>
<gene>
    <name evidence="14" type="ORF">ACFO3J_06395</name>
</gene>
<dbReference type="SUPFAM" id="SSF55781">
    <property type="entry name" value="GAF domain-like"/>
    <property type="match status" value="1"/>
</dbReference>
<dbReference type="InterPro" id="IPR035965">
    <property type="entry name" value="PAS-like_dom_sf"/>
</dbReference>
<dbReference type="Gene3D" id="1.10.287.130">
    <property type="match status" value="1"/>
</dbReference>
<dbReference type="Pfam" id="PF00989">
    <property type="entry name" value="PAS"/>
    <property type="match status" value="1"/>
</dbReference>
<name>A0ABV8HGQ3_9ACTN</name>
<evidence type="ECO:0000256" key="9">
    <source>
        <dbReference type="SAM" id="MobiDB-lite"/>
    </source>
</evidence>
<dbReference type="Gene3D" id="3.30.565.10">
    <property type="entry name" value="Histidine kinase-like ATPase, C-terminal domain"/>
    <property type="match status" value="2"/>
</dbReference>
<dbReference type="Pfam" id="PF00512">
    <property type="entry name" value="HisKA"/>
    <property type="match status" value="1"/>
</dbReference>
<reference evidence="15" key="1">
    <citation type="journal article" date="2019" name="Int. J. Syst. Evol. Microbiol.">
        <title>The Global Catalogue of Microorganisms (GCM) 10K type strain sequencing project: providing services to taxonomists for standard genome sequencing and annotation.</title>
        <authorList>
            <consortium name="The Broad Institute Genomics Platform"/>
            <consortium name="The Broad Institute Genome Sequencing Center for Infectious Disease"/>
            <person name="Wu L."/>
            <person name="Ma J."/>
        </authorList>
    </citation>
    <scope>NUCLEOTIDE SEQUENCE [LARGE SCALE GENOMIC DNA]</scope>
    <source>
        <strain evidence="15">CGMCC 4.7237</strain>
    </source>
</reference>
<dbReference type="InterPro" id="IPR011006">
    <property type="entry name" value="CheY-like_superfamily"/>
</dbReference>
<dbReference type="Proteomes" id="UP001595765">
    <property type="component" value="Unassembled WGS sequence"/>
</dbReference>
<dbReference type="SMART" id="SM00387">
    <property type="entry name" value="HATPase_c"/>
    <property type="match status" value="1"/>
</dbReference>
<keyword evidence="4 8" id="KW-0597">Phosphoprotein</keyword>
<evidence type="ECO:0000259" key="12">
    <source>
        <dbReference type="PROSITE" id="PS50112"/>
    </source>
</evidence>
<dbReference type="SMART" id="SM00331">
    <property type="entry name" value="PP2C_SIG"/>
    <property type="match status" value="1"/>
</dbReference>
<dbReference type="Gene3D" id="3.30.450.20">
    <property type="entry name" value="PAS domain"/>
    <property type="match status" value="2"/>
</dbReference>
<dbReference type="NCBIfam" id="TIGR00229">
    <property type="entry name" value="sensory_box"/>
    <property type="match status" value="1"/>
</dbReference>
<dbReference type="PANTHER" id="PTHR43547">
    <property type="entry name" value="TWO-COMPONENT HISTIDINE KINASE"/>
    <property type="match status" value="1"/>
</dbReference>
<dbReference type="InterPro" id="IPR013767">
    <property type="entry name" value="PAS_fold"/>
</dbReference>
<dbReference type="Pfam" id="PF07228">
    <property type="entry name" value="SpoIIE"/>
    <property type="match status" value="1"/>
</dbReference>
<evidence type="ECO:0000259" key="10">
    <source>
        <dbReference type="PROSITE" id="PS50109"/>
    </source>
</evidence>
<accession>A0ABV8HGQ3</accession>
<dbReference type="InterPro" id="IPR036097">
    <property type="entry name" value="HisK_dim/P_sf"/>
</dbReference>
<comment type="catalytic activity">
    <reaction evidence="1">
        <text>ATP + protein L-histidine = ADP + protein N-phospho-L-histidine.</text>
        <dbReference type="EC" id="2.7.13.3"/>
    </reaction>
</comment>
<dbReference type="EC" id="2.7.13.3" evidence="3"/>
<keyword evidence="6" id="KW-0418">Kinase</keyword>
<feature type="domain" description="Response regulatory" evidence="11">
    <location>
        <begin position="631"/>
        <end position="746"/>
    </location>
</feature>
<sequence length="1383" mass="147701">MVGREQDRAELLFPGDGEMARRMRAYPWADSPMGEPESWPAGLHTAIRICLTSRFPMIVWWGAELRFLYNDAYLPLLGTNHPALAKPGDQVWREIWHIIGPMLRSVMDTGRATWSEDLLLPLVRHGYLEETYWTYSYSPLHDDDGAVRGVFTAVSDTTERVIGERRLAALRDLGSQAGSARSVTEACQLVAAALDRAGADVPFAEIHLRAADGGGPEPAASTSGSFARPLPDGDGGWPLAEVLGGGGPVTLSDVRERFGELPSGGGWQAPPRQAVVLPLPGETGARDVGVIVLAASAGRMLDDGYLSFLNLVAQQTAALVNGAVAYQVQQRRAEELAELDRAKTAFFSNISHEFRTPLTLIMGPVRELLDHADGLDAPVREELEVVNRNGLRLGRLVNALLDFSRIEAGRTQARYEPVNLSLLTAELAGVFRSAVEKAGLDFDVRTPELPQPVHLDRQMWEKVMLNLLSNALKFTFEGRIGVSVAAEDGRAVVRVSDTGIGVAREEMPRLFERFHRVRSARARSDEGSGIGLALVRELVELHGGTITADSAEGAGTTFTVSLAFGDAHLPAANVAPPTAVPTGSRGVSTAAEPFVQEALRWLPDIGDPAAAEERLPEQAGAEAAGGPGPARVLIADDNADMREYLGRLLRSRYTVDAVGDGRSALDAARADPPDLVVSDVMMPGMDGLELVAALRADPRTAGVPVLLLSARAGQEASVEGLEAGADDYLVKPFAAGELMARVRANVQLARLRNHHARWRTALIDSLQEGFFLCDEDGAVLEINTAFAEVLGYGPEALPYRPPHPWWPAAGDPAAREVTAAAFTSALTGPSGNCVVPVEHRDGRRLWAAVAYNEVRDPESGRRMYVGTLRDVSAERLAVQREAALAALSLRLARVGSVSDALNEALEEFRSLWRSPRALAVTWGPEDGAAGHPRLTGTTAGWAELPEPLRATLLALRDRQPLTAVPTDDGVKGAGITLEHPEGRLTIWLEIAPPRPFGPEDHTLLALLCGTLGPALHRAHLFDQQRETSVALQRAILGPGRLPAGFAARYEPAGRPLEVGGDWYDSVELPDGRIAIVVGDCVGRGLHAAAVMGQLRSACRALLIQSMGPASALEALDRFAALVPGAHCATVFCGILDPADGELTYSSAGHPPGILVGAEGDVRLLEEGRSLPLAVRPGRPRPEARCTVPPRATLLLYTDGLVERRRLPLDDGIARAGAAIRAGRTVAVEELASEVLSRMAPAGGYDDDVALLVYRHPGPLELAFPAESGQLSTVRGALRGWLATCGLSPRQAQDVLVAAGEACANAVEHGRRAGPGGRVRLLASTTADTLRLTVTDNGSWRTPRATPGVDRGRGIALMRALVHQVVITPGPEGTTVDFHTRIAP</sequence>
<dbReference type="InterPro" id="IPR004358">
    <property type="entry name" value="Sig_transdc_His_kin-like_C"/>
</dbReference>
<evidence type="ECO:0000256" key="7">
    <source>
        <dbReference type="ARBA" id="ARBA00023012"/>
    </source>
</evidence>
<dbReference type="EMBL" id="JBHSBB010000007">
    <property type="protein sequence ID" value="MFC4031099.1"/>
    <property type="molecule type" value="Genomic_DNA"/>
</dbReference>
<evidence type="ECO:0000256" key="1">
    <source>
        <dbReference type="ARBA" id="ARBA00000085"/>
    </source>
</evidence>
<dbReference type="SMART" id="SM00448">
    <property type="entry name" value="REC"/>
    <property type="match status" value="1"/>
</dbReference>
<dbReference type="InterPro" id="IPR013656">
    <property type="entry name" value="PAS_4"/>
</dbReference>
<evidence type="ECO:0000256" key="2">
    <source>
        <dbReference type="ARBA" id="ARBA00004236"/>
    </source>
</evidence>
<organism evidence="14 15">
    <name type="scientific">Streptomyces polygonati</name>
    <dbReference type="NCBI Taxonomy" id="1617087"/>
    <lineage>
        <taxon>Bacteria</taxon>
        <taxon>Bacillati</taxon>
        <taxon>Actinomycetota</taxon>
        <taxon>Actinomycetes</taxon>
        <taxon>Kitasatosporales</taxon>
        <taxon>Streptomycetaceae</taxon>
        <taxon>Streptomyces</taxon>
    </lineage>
</organism>
<dbReference type="InterPro" id="IPR036890">
    <property type="entry name" value="HATPase_C_sf"/>
</dbReference>
<dbReference type="SUPFAM" id="SSF55874">
    <property type="entry name" value="ATPase domain of HSP90 chaperone/DNA topoisomerase II/histidine kinase"/>
    <property type="match status" value="2"/>
</dbReference>
<dbReference type="InterPro" id="IPR003661">
    <property type="entry name" value="HisK_dim/P_dom"/>
</dbReference>
<dbReference type="Pfam" id="PF13581">
    <property type="entry name" value="HATPase_c_2"/>
    <property type="match status" value="1"/>
</dbReference>
<dbReference type="Gene3D" id="3.40.50.2300">
    <property type="match status" value="1"/>
</dbReference>
<keyword evidence="15" id="KW-1185">Reference proteome</keyword>
<dbReference type="CDD" id="cd00082">
    <property type="entry name" value="HisKA"/>
    <property type="match status" value="1"/>
</dbReference>
<comment type="caution">
    <text evidence="14">The sequence shown here is derived from an EMBL/GenBank/DDBJ whole genome shotgun (WGS) entry which is preliminary data.</text>
</comment>
<dbReference type="Pfam" id="PF02518">
    <property type="entry name" value="HATPase_c"/>
    <property type="match status" value="1"/>
</dbReference>
<dbReference type="CDD" id="cd17574">
    <property type="entry name" value="REC_OmpR"/>
    <property type="match status" value="1"/>
</dbReference>
<dbReference type="SUPFAM" id="SSF52172">
    <property type="entry name" value="CheY-like"/>
    <property type="match status" value="1"/>
</dbReference>
<dbReference type="InterPro" id="IPR005467">
    <property type="entry name" value="His_kinase_dom"/>
</dbReference>
<evidence type="ECO:0000259" key="11">
    <source>
        <dbReference type="PROSITE" id="PS50110"/>
    </source>
</evidence>
<feature type="domain" description="PAS" evidence="12">
    <location>
        <begin position="762"/>
        <end position="797"/>
    </location>
</feature>
<dbReference type="Gene3D" id="3.60.40.10">
    <property type="entry name" value="PPM-type phosphatase domain"/>
    <property type="match status" value="1"/>
</dbReference>
<dbReference type="PROSITE" id="PS50112">
    <property type="entry name" value="PAS"/>
    <property type="match status" value="1"/>
</dbReference>
<dbReference type="InterPro" id="IPR000014">
    <property type="entry name" value="PAS"/>
</dbReference>
<evidence type="ECO:0000256" key="3">
    <source>
        <dbReference type="ARBA" id="ARBA00012438"/>
    </source>
</evidence>
<dbReference type="CDD" id="cd00130">
    <property type="entry name" value="PAS"/>
    <property type="match status" value="1"/>
</dbReference>
<dbReference type="SUPFAM" id="SSF47384">
    <property type="entry name" value="Homodimeric domain of signal transducing histidine kinase"/>
    <property type="match status" value="1"/>
</dbReference>
<dbReference type="Pfam" id="PF00072">
    <property type="entry name" value="Response_reg"/>
    <property type="match status" value="1"/>
</dbReference>
<feature type="region of interest" description="Disordered" evidence="9">
    <location>
        <begin position="210"/>
        <end position="231"/>
    </location>
</feature>
<keyword evidence="7" id="KW-0902">Two-component regulatory system</keyword>
<dbReference type="InterPro" id="IPR001789">
    <property type="entry name" value="Sig_transdc_resp-reg_receiver"/>
</dbReference>
<proteinExistence type="predicted"/>
<dbReference type="SMART" id="SM00091">
    <property type="entry name" value="PAS"/>
    <property type="match status" value="1"/>
</dbReference>
<dbReference type="PROSITE" id="PS50109">
    <property type="entry name" value="HIS_KIN"/>
    <property type="match status" value="1"/>
</dbReference>
<evidence type="ECO:0000313" key="15">
    <source>
        <dbReference type="Proteomes" id="UP001595765"/>
    </source>
</evidence>
<dbReference type="SMART" id="SM00388">
    <property type="entry name" value="HisKA"/>
    <property type="match status" value="1"/>
</dbReference>
<evidence type="ECO:0000256" key="4">
    <source>
        <dbReference type="ARBA" id="ARBA00022553"/>
    </source>
</evidence>
<dbReference type="CDD" id="cd16922">
    <property type="entry name" value="HATPase_EvgS-ArcB-TorS-like"/>
    <property type="match status" value="1"/>
</dbReference>
<evidence type="ECO:0000256" key="8">
    <source>
        <dbReference type="PROSITE-ProRule" id="PRU00169"/>
    </source>
</evidence>